<organism evidence="2">
    <name type="scientific">Haemonchus placei</name>
    <name type="common">Barber's pole worm</name>
    <dbReference type="NCBI Taxonomy" id="6290"/>
    <lineage>
        <taxon>Eukaryota</taxon>
        <taxon>Metazoa</taxon>
        <taxon>Ecdysozoa</taxon>
        <taxon>Nematoda</taxon>
        <taxon>Chromadorea</taxon>
        <taxon>Rhabditida</taxon>
        <taxon>Rhabditina</taxon>
        <taxon>Rhabditomorpha</taxon>
        <taxon>Strongyloidea</taxon>
        <taxon>Trichostrongylidae</taxon>
        <taxon>Haemonchus</taxon>
    </lineage>
</organism>
<dbReference type="WBParaSite" id="HPLM_0000197101-mRNA-1">
    <property type="protein sequence ID" value="HPLM_0000197101-mRNA-1"/>
    <property type="gene ID" value="HPLM_0000197101"/>
</dbReference>
<name>A0A0N4VXF1_HAEPC</name>
<reference evidence="2" key="1">
    <citation type="submission" date="2017-02" db="UniProtKB">
        <authorList>
            <consortium name="WormBaseParasite"/>
        </authorList>
    </citation>
    <scope>IDENTIFICATION</scope>
</reference>
<dbReference type="AlphaFoldDB" id="A0A0N4VXF1"/>
<feature type="compositionally biased region" description="Pro residues" evidence="1">
    <location>
        <begin position="23"/>
        <end position="41"/>
    </location>
</feature>
<proteinExistence type="predicted"/>
<evidence type="ECO:0000313" key="2">
    <source>
        <dbReference type="WBParaSite" id="HPLM_0000197101-mRNA-1"/>
    </source>
</evidence>
<feature type="compositionally biased region" description="Polar residues" evidence="1">
    <location>
        <begin position="1"/>
        <end position="20"/>
    </location>
</feature>
<sequence>LINGIRSQTSTLESNLSQDAIQPPHPPRNNPPPEDLPPLEPVPLSGSPRRPARTSTLV</sequence>
<evidence type="ECO:0000256" key="1">
    <source>
        <dbReference type="SAM" id="MobiDB-lite"/>
    </source>
</evidence>
<accession>A0A0N4VXF1</accession>
<protein>
    <submittedName>
        <fullName evidence="2">Proline rich 5</fullName>
    </submittedName>
</protein>
<feature type="region of interest" description="Disordered" evidence="1">
    <location>
        <begin position="1"/>
        <end position="58"/>
    </location>
</feature>